<reference evidence="2" key="1">
    <citation type="submission" date="2014-09" db="EMBL/GenBank/DDBJ databases">
        <authorList>
            <person name="Magalhaes I.L.F."/>
            <person name="Oliveira U."/>
            <person name="Santos F.R."/>
            <person name="Vidigal T.H.D.A."/>
            <person name="Brescovit A.D."/>
            <person name="Santos A.J."/>
        </authorList>
    </citation>
    <scope>NUCLEOTIDE SEQUENCE</scope>
    <source>
        <tissue evidence="2">Shoot tissue taken approximately 20 cm above the soil surface</tissue>
    </source>
</reference>
<reference evidence="2" key="2">
    <citation type="journal article" date="2015" name="Data Brief">
        <title>Shoot transcriptome of the giant reed, Arundo donax.</title>
        <authorList>
            <person name="Barrero R.A."/>
            <person name="Guerrero F.D."/>
            <person name="Moolhuijzen P."/>
            <person name="Goolsby J.A."/>
            <person name="Tidwell J."/>
            <person name="Bellgard S.E."/>
            <person name="Bellgard M.I."/>
        </authorList>
    </citation>
    <scope>NUCLEOTIDE SEQUENCE</scope>
    <source>
        <tissue evidence="2">Shoot tissue taken approximately 20 cm above the soil surface</tissue>
    </source>
</reference>
<organism evidence="2">
    <name type="scientific">Arundo donax</name>
    <name type="common">Giant reed</name>
    <name type="synonym">Donax arundinaceus</name>
    <dbReference type="NCBI Taxonomy" id="35708"/>
    <lineage>
        <taxon>Eukaryota</taxon>
        <taxon>Viridiplantae</taxon>
        <taxon>Streptophyta</taxon>
        <taxon>Embryophyta</taxon>
        <taxon>Tracheophyta</taxon>
        <taxon>Spermatophyta</taxon>
        <taxon>Magnoliopsida</taxon>
        <taxon>Liliopsida</taxon>
        <taxon>Poales</taxon>
        <taxon>Poaceae</taxon>
        <taxon>PACMAD clade</taxon>
        <taxon>Arundinoideae</taxon>
        <taxon>Arundineae</taxon>
        <taxon>Arundo</taxon>
    </lineage>
</organism>
<sequence length="81" mass="9510">MIHQDMNGPRKKANELSHFANSKQYSAVLGNFLTMKHCHLLFYLKVVTTILDAFVYSYQWWIETLLYLSVRIVKEGKSFPV</sequence>
<evidence type="ECO:0000313" key="2">
    <source>
        <dbReference type="EMBL" id="JAE12246.1"/>
    </source>
</evidence>
<accession>A0A0A9FPL2</accession>
<dbReference type="AlphaFoldDB" id="A0A0A9FPL2"/>
<proteinExistence type="predicted"/>
<protein>
    <submittedName>
        <fullName evidence="2">Uncharacterized protein</fullName>
    </submittedName>
</protein>
<keyword evidence="1" id="KW-0812">Transmembrane</keyword>
<keyword evidence="1" id="KW-0472">Membrane</keyword>
<name>A0A0A9FPL2_ARUDO</name>
<feature type="transmembrane region" description="Helical" evidence="1">
    <location>
        <begin position="40"/>
        <end position="61"/>
    </location>
</feature>
<dbReference type="EMBL" id="GBRH01185650">
    <property type="protein sequence ID" value="JAE12246.1"/>
    <property type="molecule type" value="Transcribed_RNA"/>
</dbReference>
<keyword evidence="1" id="KW-1133">Transmembrane helix</keyword>
<evidence type="ECO:0000256" key="1">
    <source>
        <dbReference type="SAM" id="Phobius"/>
    </source>
</evidence>